<organism evidence="2 3">
    <name type="scientific">Saccharopolyspora griseoalba</name>
    <dbReference type="NCBI Taxonomy" id="1431848"/>
    <lineage>
        <taxon>Bacteria</taxon>
        <taxon>Bacillati</taxon>
        <taxon>Actinomycetota</taxon>
        <taxon>Actinomycetes</taxon>
        <taxon>Pseudonocardiales</taxon>
        <taxon>Pseudonocardiaceae</taxon>
        <taxon>Saccharopolyspora</taxon>
    </lineage>
</organism>
<evidence type="ECO:0000313" key="2">
    <source>
        <dbReference type="EMBL" id="MFC7343426.1"/>
    </source>
</evidence>
<protein>
    <submittedName>
        <fullName evidence="2">GNAT family N-acetyltransferase</fullName>
        <ecNumber evidence="2">2.3.-.-</ecNumber>
    </submittedName>
</protein>
<dbReference type="RefSeq" id="WP_380670288.1">
    <property type="nucleotide sequence ID" value="NZ_JBHTCJ010000009.1"/>
</dbReference>
<feature type="domain" description="N-acetyltransferase" evidence="1">
    <location>
        <begin position="29"/>
        <end position="186"/>
    </location>
</feature>
<keyword evidence="2" id="KW-0808">Transferase</keyword>
<name>A0ABW2LLK9_9PSEU</name>
<dbReference type="InterPro" id="IPR000182">
    <property type="entry name" value="GNAT_dom"/>
</dbReference>
<gene>
    <name evidence="2" type="ORF">ACFQRI_18650</name>
</gene>
<dbReference type="InterPro" id="IPR016181">
    <property type="entry name" value="Acyl_CoA_acyltransferase"/>
</dbReference>
<dbReference type="InterPro" id="IPR051531">
    <property type="entry name" value="N-acetyltransferase"/>
</dbReference>
<evidence type="ECO:0000259" key="1">
    <source>
        <dbReference type="PROSITE" id="PS51186"/>
    </source>
</evidence>
<dbReference type="SUPFAM" id="SSF55729">
    <property type="entry name" value="Acyl-CoA N-acyltransferases (Nat)"/>
    <property type="match status" value="1"/>
</dbReference>
<sequence length="197" mass="22040">MTMIPPHPQLGARHTAAPITTSSWVGRRIRLRGIEPADRRTLIRFDRSSTRGLAQAEGYRHWAAHRAQQPDSADDFQLAIETRRDQQLVGSMCTSQGDEPDSFGYGVGIGPQHRRCGYADDAIVTLLALMFTQRGYRKCQVGIYADNAASLALHDKLGFRVEDRATEPDSLSDGVHELILMGITAREFTTRHLPRRD</sequence>
<dbReference type="Gene3D" id="3.40.630.30">
    <property type="match status" value="1"/>
</dbReference>
<reference evidence="3" key="1">
    <citation type="journal article" date="2019" name="Int. J. Syst. Evol. Microbiol.">
        <title>The Global Catalogue of Microorganisms (GCM) 10K type strain sequencing project: providing services to taxonomists for standard genome sequencing and annotation.</title>
        <authorList>
            <consortium name="The Broad Institute Genomics Platform"/>
            <consortium name="The Broad Institute Genome Sequencing Center for Infectious Disease"/>
            <person name="Wu L."/>
            <person name="Ma J."/>
        </authorList>
    </citation>
    <scope>NUCLEOTIDE SEQUENCE [LARGE SCALE GENOMIC DNA]</scope>
    <source>
        <strain evidence="3">WLHS5</strain>
    </source>
</reference>
<evidence type="ECO:0000313" key="3">
    <source>
        <dbReference type="Proteomes" id="UP001596504"/>
    </source>
</evidence>
<keyword evidence="3" id="KW-1185">Reference proteome</keyword>
<dbReference type="Pfam" id="PF13302">
    <property type="entry name" value="Acetyltransf_3"/>
    <property type="match status" value="1"/>
</dbReference>
<dbReference type="EC" id="2.3.-.-" evidence="2"/>
<dbReference type="PANTHER" id="PTHR43792">
    <property type="entry name" value="GNAT FAMILY, PUTATIVE (AFU_ORTHOLOGUE AFUA_3G00765)-RELATED-RELATED"/>
    <property type="match status" value="1"/>
</dbReference>
<dbReference type="PROSITE" id="PS51186">
    <property type="entry name" value="GNAT"/>
    <property type="match status" value="1"/>
</dbReference>
<dbReference type="GO" id="GO:0016746">
    <property type="term" value="F:acyltransferase activity"/>
    <property type="evidence" value="ECO:0007669"/>
    <property type="project" value="UniProtKB-KW"/>
</dbReference>
<proteinExistence type="predicted"/>
<comment type="caution">
    <text evidence="2">The sequence shown here is derived from an EMBL/GenBank/DDBJ whole genome shotgun (WGS) entry which is preliminary data.</text>
</comment>
<accession>A0ABW2LLK9</accession>
<keyword evidence="2" id="KW-0012">Acyltransferase</keyword>
<dbReference type="Proteomes" id="UP001596504">
    <property type="component" value="Unassembled WGS sequence"/>
</dbReference>
<dbReference type="EMBL" id="JBHTCJ010000009">
    <property type="protein sequence ID" value="MFC7343426.1"/>
    <property type="molecule type" value="Genomic_DNA"/>
</dbReference>